<organism evidence="1 2">
    <name type="scientific">Heterodera schachtii</name>
    <name type="common">Sugarbeet cyst nematode worm</name>
    <name type="synonym">Tylenchus schachtii</name>
    <dbReference type="NCBI Taxonomy" id="97005"/>
    <lineage>
        <taxon>Eukaryota</taxon>
        <taxon>Metazoa</taxon>
        <taxon>Ecdysozoa</taxon>
        <taxon>Nematoda</taxon>
        <taxon>Chromadorea</taxon>
        <taxon>Rhabditida</taxon>
        <taxon>Tylenchina</taxon>
        <taxon>Tylenchomorpha</taxon>
        <taxon>Tylenchoidea</taxon>
        <taxon>Heteroderidae</taxon>
        <taxon>Heteroderinae</taxon>
        <taxon>Heterodera</taxon>
    </lineage>
</organism>
<sequence length="68" mass="7710">MLKLIKLCEDYKYKFDGLKKTTDMPMDSDVPTGEVAEESASNAKAETIVEEIQKFVPPHHAMGRENRP</sequence>
<accession>A0ABD2IQZ5</accession>
<reference evidence="1 2" key="1">
    <citation type="submission" date="2024-10" db="EMBL/GenBank/DDBJ databases">
        <authorList>
            <person name="Kim D."/>
        </authorList>
    </citation>
    <scope>NUCLEOTIDE SEQUENCE [LARGE SCALE GENOMIC DNA]</scope>
    <source>
        <strain evidence="1">Taebaek</strain>
    </source>
</reference>
<dbReference type="AlphaFoldDB" id="A0ABD2IQZ5"/>
<evidence type="ECO:0000313" key="1">
    <source>
        <dbReference type="EMBL" id="KAL3081567.1"/>
    </source>
</evidence>
<name>A0ABD2IQZ5_HETSC</name>
<proteinExistence type="predicted"/>
<dbReference type="Proteomes" id="UP001620645">
    <property type="component" value="Unassembled WGS sequence"/>
</dbReference>
<evidence type="ECO:0000313" key="2">
    <source>
        <dbReference type="Proteomes" id="UP001620645"/>
    </source>
</evidence>
<keyword evidence="2" id="KW-1185">Reference proteome</keyword>
<dbReference type="EMBL" id="JBICCN010000269">
    <property type="protein sequence ID" value="KAL3081567.1"/>
    <property type="molecule type" value="Genomic_DNA"/>
</dbReference>
<comment type="caution">
    <text evidence="1">The sequence shown here is derived from an EMBL/GenBank/DDBJ whole genome shotgun (WGS) entry which is preliminary data.</text>
</comment>
<gene>
    <name evidence="1" type="ORF">niasHS_011445</name>
</gene>
<protein>
    <submittedName>
        <fullName evidence="1">Uncharacterized protein</fullName>
    </submittedName>
</protein>